<dbReference type="GO" id="GO:0006355">
    <property type="term" value="P:regulation of DNA-templated transcription"/>
    <property type="evidence" value="ECO:0007669"/>
    <property type="project" value="InterPro"/>
</dbReference>
<reference evidence="3" key="1">
    <citation type="submission" date="2021-01" db="EMBL/GenBank/DDBJ databases">
        <title>Whole genome shotgun sequence of Sinosporangium siamense NBRC 109515.</title>
        <authorList>
            <person name="Komaki H."/>
            <person name="Tamura T."/>
        </authorList>
    </citation>
    <scope>NUCLEOTIDE SEQUENCE</scope>
    <source>
        <strain evidence="3">NBRC 109515</strain>
    </source>
</reference>
<gene>
    <name evidence="3" type="ORF">Ssi02_04560</name>
</gene>
<dbReference type="SUPFAM" id="SSF46955">
    <property type="entry name" value="Putative DNA-binding domain"/>
    <property type="match status" value="1"/>
</dbReference>
<feature type="region of interest" description="Disordered" evidence="1">
    <location>
        <begin position="103"/>
        <end position="125"/>
    </location>
</feature>
<evidence type="ECO:0000259" key="2">
    <source>
        <dbReference type="PROSITE" id="PS50937"/>
    </source>
</evidence>
<dbReference type="GO" id="GO:0003677">
    <property type="term" value="F:DNA binding"/>
    <property type="evidence" value="ECO:0007669"/>
    <property type="project" value="InterPro"/>
</dbReference>
<proteinExistence type="predicted"/>
<sequence length="216" mass="22859">MEETLTIAELAERATGVLRDGARGANGRIREVPSERLIRWYTTIGLLDPPLTRRGRVARYGRRHLLQLVAVKRLQSAGLSIADIQARLTGATDAALAEVARLPEPPGGPPVADAEETPRSATHVPARERFWARGTGSQDLRDPLDATIPQPVTTAPGPALVHGVRLAPGVTVMLSGRAPTPFDLAVLGEAAVPLLDALRTLGLIDTAFDAAPEGST</sequence>
<dbReference type="PROSITE" id="PS50937">
    <property type="entry name" value="HTH_MERR_2"/>
    <property type="match status" value="1"/>
</dbReference>
<protein>
    <recommendedName>
        <fullName evidence="2">HTH merR-type domain-containing protein</fullName>
    </recommendedName>
</protein>
<feature type="domain" description="HTH merR-type" evidence="2">
    <location>
        <begin position="34"/>
        <end position="90"/>
    </location>
</feature>
<keyword evidence="4" id="KW-1185">Reference proteome</keyword>
<comment type="caution">
    <text evidence="3">The sequence shown here is derived from an EMBL/GenBank/DDBJ whole genome shotgun (WGS) entry which is preliminary data.</text>
</comment>
<dbReference type="Gene3D" id="1.10.1660.10">
    <property type="match status" value="1"/>
</dbReference>
<dbReference type="InterPro" id="IPR000551">
    <property type="entry name" value="MerR-type_HTH_dom"/>
</dbReference>
<evidence type="ECO:0000313" key="3">
    <source>
        <dbReference type="EMBL" id="GII90225.1"/>
    </source>
</evidence>
<accession>A0A919V2S2</accession>
<evidence type="ECO:0000256" key="1">
    <source>
        <dbReference type="SAM" id="MobiDB-lite"/>
    </source>
</evidence>
<dbReference type="SMART" id="SM00422">
    <property type="entry name" value="HTH_MERR"/>
    <property type="match status" value="1"/>
</dbReference>
<dbReference type="Proteomes" id="UP000606172">
    <property type="component" value="Unassembled WGS sequence"/>
</dbReference>
<dbReference type="Pfam" id="PF13411">
    <property type="entry name" value="MerR_1"/>
    <property type="match status" value="1"/>
</dbReference>
<evidence type="ECO:0000313" key="4">
    <source>
        <dbReference type="Proteomes" id="UP000606172"/>
    </source>
</evidence>
<dbReference type="RefSeq" id="WP_204020509.1">
    <property type="nucleotide sequence ID" value="NZ_BOOW01000006.1"/>
</dbReference>
<dbReference type="AlphaFoldDB" id="A0A919V2S2"/>
<organism evidence="3 4">
    <name type="scientific">Sinosporangium siamense</name>
    <dbReference type="NCBI Taxonomy" id="1367973"/>
    <lineage>
        <taxon>Bacteria</taxon>
        <taxon>Bacillati</taxon>
        <taxon>Actinomycetota</taxon>
        <taxon>Actinomycetes</taxon>
        <taxon>Streptosporangiales</taxon>
        <taxon>Streptosporangiaceae</taxon>
        <taxon>Sinosporangium</taxon>
    </lineage>
</organism>
<name>A0A919V2S2_9ACTN</name>
<dbReference type="EMBL" id="BOOW01000006">
    <property type="protein sequence ID" value="GII90225.1"/>
    <property type="molecule type" value="Genomic_DNA"/>
</dbReference>
<dbReference type="InterPro" id="IPR009061">
    <property type="entry name" value="DNA-bd_dom_put_sf"/>
</dbReference>